<proteinExistence type="predicted"/>
<keyword evidence="1" id="KW-0812">Transmembrane</keyword>
<feature type="transmembrane region" description="Helical" evidence="1">
    <location>
        <begin position="192"/>
        <end position="210"/>
    </location>
</feature>
<reference evidence="3 4" key="1">
    <citation type="submission" date="2014-03" db="EMBL/GenBank/DDBJ databases">
        <title>Bradyrhizobium valentinum sp. nov., isolated from effective nodules of Lupinus mariae-josephae, a lupine endemic of basic-lime soils in Eastern Spain.</title>
        <authorList>
            <person name="Duran D."/>
            <person name="Rey L."/>
            <person name="Navarro A."/>
            <person name="Busquets A."/>
            <person name="Imperial J."/>
            <person name="Ruiz-Argueso T."/>
        </authorList>
    </citation>
    <scope>NUCLEOTIDE SEQUENCE [LARGE SCALE GENOMIC DNA]</scope>
    <source>
        <strain evidence="3 4">CCBAU 23086</strain>
    </source>
</reference>
<evidence type="ECO:0000259" key="2">
    <source>
        <dbReference type="Pfam" id="PF14237"/>
    </source>
</evidence>
<feature type="transmembrane region" description="Helical" evidence="1">
    <location>
        <begin position="149"/>
        <end position="172"/>
    </location>
</feature>
<name>A0A0R3N8Z2_9BRAD</name>
<evidence type="ECO:0000256" key="1">
    <source>
        <dbReference type="SAM" id="Phobius"/>
    </source>
</evidence>
<evidence type="ECO:0000313" key="3">
    <source>
        <dbReference type="EMBL" id="KRR25894.1"/>
    </source>
</evidence>
<dbReference type="Pfam" id="PF10754">
    <property type="entry name" value="DUF2569"/>
    <property type="match status" value="1"/>
</dbReference>
<gene>
    <name evidence="3" type="ORF">CQ14_32950</name>
</gene>
<feature type="domain" description="GYF" evidence="2">
    <location>
        <begin position="5"/>
        <end position="53"/>
    </location>
</feature>
<dbReference type="Pfam" id="PF14237">
    <property type="entry name" value="GYF_2"/>
    <property type="match status" value="1"/>
</dbReference>
<evidence type="ECO:0000313" key="4">
    <source>
        <dbReference type="Proteomes" id="UP000051660"/>
    </source>
</evidence>
<keyword evidence="1" id="KW-1133">Transmembrane helix</keyword>
<sequence>MLAVWYYNDGGEPRGPLPLAELLPLLSQIADRQHVKVWRHGFDDWKPVGEVREVARHLPVAAEGAEIKNIEPELSGIGGWLGLLAFGQVMGILRQVVAVGQYPQTISDDIWRRFPIALWGEMGMYAALIGLSIYTAWLLFNHSRRFPGFFLVQMVCAIFFPIVDLFWVATIFSVSLDQPMSKFLTVEPLEAGKMLVTAIASAIWISYVLRSRRVANTFTK</sequence>
<organism evidence="3 4">
    <name type="scientific">Bradyrhizobium lablabi</name>
    <dbReference type="NCBI Taxonomy" id="722472"/>
    <lineage>
        <taxon>Bacteria</taxon>
        <taxon>Pseudomonadati</taxon>
        <taxon>Pseudomonadota</taxon>
        <taxon>Alphaproteobacteria</taxon>
        <taxon>Hyphomicrobiales</taxon>
        <taxon>Nitrobacteraceae</taxon>
        <taxon>Bradyrhizobium</taxon>
    </lineage>
</organism>
<dbReference type="AlphaFoldDB" id="A0A0R3N8Z2"/>
<dbReference type="InterPro" id="IPR019690">
    <property type="entry name" value="DUF2569"/>
</dbReference>
<dbReference type="InterPro" id="IPR025640">
    <property type="entry name" value="GYF_2"/>
</dbReference>
<dbReference type="RefSeq" id="WP_057857471.1">
    <property type="nucleotide sequence ID" value="NZ_LLYB01000051.1"/>
</dbReference>
<dbReference type="Proteomes" id="UP000051660">
    <property type="component" value="Unassembled WGS sequence"/>
</dbReference>
<feature type="transmembrane region" description="Helical" evidence="1">
    <location>
        <begin position="116"/>
        <end position="137"/>
    </location>
</feature>
<protein>
    <recommendedName>
        <fullName evidence="2">GYF domain-containing protein</fullName>
    </recommendedName>
</protein>
<feature type="transmembrane region" description="Helical" evidence="1">
    <location>
        <begin position="77"/>
        <end position="96"/>
    </location>
</feature>
<keyword evidence="1" id="KW-0472">Membrane</keyword>
<dbReference type="OrthoDB" id="9155572at2"/>
<dbReference type="EMBL" id="LLYB01000051">
    <property type="protein sequence ID" value="KRR25894.1"/>
    <property type="molecule type" value="Genomic_DNA"/>
</dbReference>
<comment type="caution">
    <text evidence="3">The sequence shown here is derived from an EMBL/GenBank/DDBJ whole genome shotgun (WGS) entry which is preliminary data.</text>
</comment>
<accession>A0A0R3N8Z2</accession>